<evidence type="ECO:0000256" key="1">
    <source>
        <dbReference type="ARBA" id="ARBA00001966"/>
    </source>
</evidence>
<dbReference type="AlphaFoldDB" id="A0A5C1QKF8"/>
<dbReference type="InterPro" id="IPR027608">
    <property type="entry name" value="Spiro_SPASM"/>
</dbReference>
<dbReference type="KEGG" id="ock:EXM22_05665"/>
<dbReference type="SUPFAM" id="SSF102114">
    <property type="entry name" value="Radical SAM enzymes"/>
    <property type="match status" value="1"/>
</dbReference>
<evidence type="ECO:0000256" key="3">
    <source>
        <dbReference type="ARBA" id="ARBA00022723"/>
    </source>
</evidence>
<evidence type="ECO:0000313" key="8">
    <source>
        <dbReference type="Proteomes" id="UP000324209"/>
    </source>
</evidence>
<dbReference type="InterPro" id="IPR013785">
    <property type="entry name" value="Aldolase_TIM"/>
</dbReference>
<dbReference type="InterPro" id="IPR050377">
    <property type="entry name" value="Radical_SAM_PqqE_MftC-like"/>
</dbReference>
<keyword evidence="4" id="KW-0408">Iron</keyword>
<dbReference type="PANTHER" id="PTHR11228">
    <property type="entry name" value="RADICAL SAM DOMAIN PROTEIN"/>
    <property type="match status" value="1"/>
</dbReference>
<dbReference type="InterPro" id="IPR058240">
    <property type="entry name" value="rSAM_sf"/>
</dbReference>
<dbReference type="RefSeq" id="WP_149485580.1">
    <property type="nucleotide sequence ID" value="NZ_CP036150.1"/>
</dbReference>
<dbReference type="GO" id="GO:0051536">
    <property type="term" value="F:iron-sulfur cluster binding"/>
    <property type="evidence" value="ECO:0007669"/>
    <property type="project" value="UniProtKB-KW"/>
</dbReference>
<name>A0A5C1QKF8_9SPIO</name>
<accession>A0A5C1QKF8</accession>
<gene>
    <name evidence="7" type="ORF">EXM22_05665</name>
</gene>
<protein>
    <submittedName>
        <fullName evidence="7">Spiro-SPASM protein</fullName>
    </submittedName>
</protein>
<keyword evidence="2" id="KW-0949">S-adenosyl-L-methionine</keyword>
<feature type="domain" description="Radical SAM core" evidence="6">
    <location>
        <begin position="224"/>
        <end position="443"/>
    </location>
</feature>
<keyword evidence="8" id="KW-1185">Reference proteome</keyword>
<evidence type="ECO:0000256" key="4">
    <source>
        <dbReference type="ARBA" id="ARBA00023004"/>
    </source>
</evidence>
<organism evidence="7 8">
    <name type="scientific">Oceanispirochaeta crateris</name>
    <dbReference type="NCBI Taxonomy" id="2518645"/>
    <lineage>
        <taxon>Bacteria</taxon>
        <taxon>Pseudomonadati</taxon>
        <taxon>Spirochaetota</taxon>
        <taxon>Spirochaetia</taxon>
        <taxon>Spirochaetales</taxon>
        <taxon>Spirochaetaceae</taxon>
        <taxon>Oceanispirochaeta</taxon>
    </lineage>
</organism>
<dbReference type="OrthoDB" id="335556at2"/>
<keyword evidence="3" id="KW-0479">Metal-binding</keyword>
<dbReference type="EMBL" id="CP036150">
    <property type="protein sequence ID" value="QEN07500.1"/>
    <property type="molecule type" value="Genomic_DNA"/>
</dbReference>
<dbReference type="GO" id="GO:0046872">
    <property type="term" value="F:metal ion binding"/>
    <property type="evidence" value="ECO:0007669"/>
    <property type="project" value="UniProtKB-KW"/>
</dbReference>
<dbReference type="CDD" id="cd01335">
    <property type="entry name" value="Radical_SAM"/>
    <property type="match status" value="1"/>
</dbReference>
<dbReference type="GO" id="GO:0003824">
    <property type="term" value="F:catalytic activity"/>
    <property type="evidence" value="ECO:0007669"/>
    <property type="project" value="InterPro"/>
</dbReference>
<dbReference type="InterPro" id="IPR023885">
    <property type="entry name" value="4Fe4S-binding_SPASM_dom"/>
</dbReference>
<dbReference type="InterPro" id="IPR007197">
    <property type="entry name" value="rSAM"/>
</dbReference>
<comment type="cofactor">
    <cofactor evidence="1">
        <name>[4Fe-4S] cluster</name>
        <dbReference type="ChEBI" id="CHEBI:49883"/>
    </cofactor>
</comment>
<sequence length="503" mass="58632">MRNIVFLNLIKSNSYSQKQLPSNRTISQMVQDFTACIPDVEKVIPIALDQEQVLAFYGDTENPDIVYLESDRQDLLLKTMAKESEGYDHCFYYYTDTPLLDQNLMKKMYANHLKYYADYTFADGYPLGLAPEIISSNTLKDLNKIIPEKKEAIERESLFSWIQKDINSFDIETEISSVDLRLKRICLSTENQINFLQLESFMKSGIITAEDFMEKHKSLDEHCRTVPNYYQIQISSSCPQSCSYCPYPTMNPHHRSDNSEMSIHNILKLAESIEAFTPEARISLSLWGEPAMHSDIKNVLTSLIQKSRLNFVIESSGIGWGNLETPEMAEILESNRIEWIFSLDAMDSNLYKQLRGDGQVEALSMIEKMLTVNPERTWIQAVRMKENEDDLEEFYRFWKEKTNNVIIQKYDHFSKSLPEKKITDLSPLKRFPCWHLKREMAILLDGSVVRCREDINGKHQRENCFEVPLESIWNNGRTLYNEHLNEEYKGVCAGCDEYYSYNF</sequence>
<reference evidence="7 8" key="1">
    <citation type="submission" date="2019-02" db="EMBL/GenBank/DDBJ databases">
        <title>Complete Genome Sequence and Methylome Analysis of free living Spirochaetas.</title>
        <authorList>
            <person name="Fomenkov A."/>
            <person name="Dubinina G."/>
            <person name="Leshcheva N."/>
            <person name="Mikheeva N."/>
            <person name="Grabovich M."/>
            <person name="Vincze T."/>
            <person name="Roberts R.J."/>
        </authorList>
    </citation>
    <scope>NUCLEOTIDE SEQUENCE [LARGE SCALE GENOMIC DNA]</scope>
    <source>
        <strain evidence="7 8">K2</strain>
    </source>
</reference>
<evidence type="ECO:0000256" key="2">
    <source>
        <dbReference type="ARBA" id="ARBA00022691"/>
    </source>
</evidence>
<dbReference type="PANTHER" id="PTHR11228:SF7">
    <property type="entry name" value="PQQA PEPTIDE CYCLASE"/>
    <property type="match status" value="1"/>
</dbReference>
<dbReference type="SFLD" id="SFLDG01067">
    <property type="entry name" value="SPASM/twitch_domain_containing"/>
    <property type="match status" value="1"/>
</dbReference>
<evidence type="ECO:0000313" key="7">
    <source>
        <dbReference type="EMBL" id="QEN07500.1"/>
    </source>
</evidence>
<evidence type="ECO:0000259" key="6">
    <source>
        <dbReference type="PROSITE" id="PS51918"/>
    </source>
</evidence>
<dbReference type="Pfam" id="PF13186">
    <property type="entry name" value="SPASM"/>
    <property type="match status" value="1"/>
</dbReference>
<proteinExistence type="predicted"/>
<dbReference type="NCBIfam" id="TIGR04321">
    <property type="entry name" value="spiroSPASM"/>
    <property type="match status" value="1"/>
</dbReference>
<dbReference type="PROSITE" id="PS51918">
    <property type="entry name" value="RADICAL_SAM"/>
    <property type="match status" value="1"/>
</dbReference>
<dbReference type="Gene3D" id="3.20.20.70">
    <property type="entry name" value="Aldolase class I"/>
    <property type="match status" value="1"/>
</dbReference>
<dbReference type="Pfam" id="PF04055">
    <property type="entry name" value="Radical_SAM"/>
    <property type="match status" value="1"/>
</dbReference>
<dbReference type="CDD" id="cd21109">
    <property type="entry name" value="SPASM"/>
    <property type="match status" value="1"/>
</dbReference>
<keyword evidence="5" id="KW-0411">Iron-sulfur</keyword>
<evidence type="ECO:0000256" key="5">
    <source>
        <dbReference type="ARBA" id="ARBA00023014"/>
    </source>
</evidence>
<dbReference type="Proteomes" id="UP000324209">
    <property type="component" value="Chromosome"/>
</dbReference>
<dbReference type="SFLD" id="SFLDS00029">
    <property type="entry name" value="Radical_SAM"/>
    <property type="match status" value="1"/>
</dbReference>